<name>M5AZT0_LEVBR</name>
<evidence type="ECO:0000256" key="3">
    <source>
        <dbReference type="HAMAP-Rule" id="MF_00245"/>
    </source>
</evidence>
<gene>
    <name evidence="4" type="ORF">LVISKB_1021</name>
</gene>
<accession>M5AZT0</accession>
<dbReference type="Proteomes" id="UP000012042">
    <property type="component" value="Chromosome"/>
</dbReference>
<dbReference type="PANTHER" id="PTHR40083:SF1">
    <property type="entry name" value="UPF0122 PROTEIN YLXM"/>
    <property type="match status" value="1"/>
</dbReference>
<dbReference type="HAMAP" id="MF_00245">
    <property type="entry name" value="UPF0122"/>
    <property type="match status" value="1"/>
</dbReference>
<protein>
    <recommendedName>
        <fullName evidence="3">UPF0122 protein LVISKB_1021</fullName>
    </recommendedName>
</protein>
<dbReference type="EMBL" id="AP012167">
    <property type="protein sequence ID" value="BAN06656.1"/>
    <property type="molecule type" value="Genomic_DNA"/>
</dbReference>
<dbReference type="AlphaFoldDB" id="M5AZT0"/>
<dbReference type="SUPFAM" id="SSF88659">
    <property type="entry name" value="Sigma3 and sigma4 domains of RNA polymerase sigma factors"/>
    <property type="match status" value="1"/>
</dbReference>
<dbReference type="NCBIfam" id="NF045758">
    <property type="entry name" value="YlxM"/>
    <property type="match status" value="1"/>
</dbReference>
<reference evidence="4 5" key="1">
    <citation type="journal article" date="2013" name="PLoS ONE">
        <title>Genomic Analysis by Deep Sequencing of the Probiotic Lactobacillus brevis KB290 Harboring Nine Plasmids Reveals Genomic Stability.</title>
        <authorList>
            <person name="Fukao M."/>
            <person name="Oshima K."/>
            <person name="Morita H."/>
            <person name="Toh H."/>
            <person name="Suda W."/>
            <person name="Kim S.W."/>
            <person name="Suzuki S."/>
            <person name="Yakabe T."/>
            <person name="Hattori M."/>
            <person name="Yajima N."/>
        </authorList>
    </citation>
    <scope>NUCLEOTIDE SEQUENCE [LARGE SCALE GENOMIC DNA]</scope>
    <source>
        <strain evidence="4 5">KB290</strain>
    </source>
</reference>
<evidence type="ECO:0000313" key="4">
    <source>
        <dbReference type="EMBL" id="BAN06656.1"/>
    </source>
</evidence>
<dbReference type="Pfam" id="PF04297">
    <property type="entry name" value="UPF0122"/>
    <property type="match status" value="1"/>
</dbReference>
<dbReference type="Gene3D" id="1.10.10.10">
    <property type="entry name" value="Winged helix-like DNA-binding domain superfamily/Winged helix DNA-binding domain"/>
    <property type="match status" value="1"/>
</dbReference>
<comment type="function">
    <text evidence="2 3">Might take part in the signal recognition particle (SRP) pathway. This is inferred from the conservation of its genetic proximity to ftsY/ffh. May be a regulatory protein.</text>
</comment>
<dbReference type="InterPro" id="IPR036388">
    <property type="entry name" value="WH-like_DNA-bd_sf"/>
</dbReference>
<dbReference type="PATRIC" id="fig|1001583.3.peg.1008"/>
<dbReference type="PANTHER" id="PTHR40083">
    <property type="entry name" value="UPF0122 PROTEIN CBO2450/CLC_2298"/>
    <property type="match status" value="1"/>
</dbReference>
<dbReference type="InterPro" id="IPR007394">
    <property type="entry name" value="UPF0122"/>
</dbReference>
<organism evidence="4 5">
    <name type="scientific">Levilactobacillus brevis KB290</name>
    <dbReference type="NCBI Taxonomy" id="1001583"/>
    <lineage>
        <taxon>Bacteria</taxon>
        <taxon>Bacillati</taxon>
        <taxon>Bacillota</taxon>
        <taxon>Bacilli</taxon>
        <taxon>Lactobacillales</taxon>
        <taxon>Lactobacillaceae</taxon>
        <taxon>Levilactobacillus</taxon>
    </lineage>
</organism>
<proteinExistence type="inferred from homology"/>
<dbReference type="KEGG" id="lbk:LVISKB_1021"/>
<comment type="similarity">
    <text evidence="1 3">Belongs to the UPF0122 family.</text>
</comment>
<dbReference type="NCBIfam" id="NF001068">
    <property type="entry name" value="PRK00118.1-4"/>
    <property type="match status" value="1"/>
</dbReference>
<dbReference type="HOGENOM" id="CLU_129218_1_0_9"/>
<dbReference type="NCBIfam" id="NF001070">
    <property type="entry name" value="PRK00118.1-6"/>
    <property type="match status" value="1"/>
</dbReference>
<evidence type="ECO:0000313" key="5">
    <source>
        <dbReference type="Proteomes" id="UP000012042"/>
    </source>
</evidence>
<evidence type="ECO:0000256" key="1">
    <source>
        <dbReference type="ARBA" id="ARBA00008720"/>
    </source>
</evidence>
<sequence length="121" mass="14301">MTKVGGPSMEIEKNYRINSLFAFYQPLLTAKQNNYMQLYYGDDYSLGEIAEEFNVSRQAVYDNLRRTEKILEDYEEKLHLYQEFTARNRQADEIQAYVATTYPHDSRLNRLVAGLENLEEQ</sequence>
<dbReference type="InterPro" id="IPR013324">
    <property type="entry name" value="RNA_pol_sigma_r3/r4-like"/>
</dbReference>
<evidence type="ECO:0000256" key="2">
    <source>
        <dbReference type="ARBA" id="ARBA00024764"/>
    </source>
</evidence>
<dbReference type="InterPro" id="IPR054831">
    <property type="entry name" value="UPF0122_fam_protein"/>
</dbReference>